<sequence>MSTTRAKFKVDYVQNFGTSATVKLSPVYGTSGENKAFWDATPCGSIELMLQNQAAIAAFVPQGEFYIDFTPVAPEREKGPFNPPRIPGDHPRG</sequence>
<dbReference type="Proteomes" id="UP001500454">
    <property type="component" value="Unassembled WGS sequence"/>
</dbReference>
<dbReference type="RefSeq" id="WP_345227391.1">
    <property type="nucleotide sequence ID" value="NZ_BAABHA010000015.1"/>
</dbReference>
<gene>
    <name evidence="1" type="ORF">GCM10023186_41710</name>
</gene>
<reference evidence="2" key="1">
    <citation type="journal article" date="2019" name="Int. J. Syst. Evol. Microbiol.">
        <title>The Global Catalogue of Microorganisms (GCM) 10K type strain sequencing project: providing services to taxonomists for standard genome sequencing and annotation.</title>
        <authorList>
            <consortium name="The Broad Institute Genomics Platform"/>
            <consortium name="The Broad Institute Genome Sequencing Center for Infectious Disease"/>
            <person name="Wu L."/>
            <person name="Ma J."/>
        </authorList>
    </citation>
    <scope>NUCLEOTIDE SEQUENCE [LARGE SCALE GENOMIC DNA]</scope>
    <source>
        <strain evidence="2">JCM 17924</strain>
    </source>
</reference>
<accession>A0ABP8JJQ7</accession>
<dbReference type="EMBL" id="BAABHA010000015">
    <property type="protein sequence ID" value="GAA4391879.1"/>
    <property type="molecule type" value="Genomic_DNA"/>
</dbReference>
<proteinExistence type="predicted"/>
<protein>
    <submittedName>
        <fullName evidence="1">Uncharacterized protein</fullName>
    </submittedName>
</protein>
<name>A0ABP8JJQ7_9BACT</name>
<keyword evidence="2" id="KW-1185">Reference proteome</keyword>
<comment type="caution">
    <text evidence="1">The sequence shown here is derived from an EMBL/GenBank/DDBJ whole genome shotgun (WGS) entry which is preliminary data.</text>
</comment>
<evidence type="ECO:0000313" key="1">
    <source>
        <dbReference type="EMBL" id="GAA4391879.1"/>
    </source>
</evidence>
<organism evidence="1 2">
    <name type="scientific">Hymenobacter koreensis</name>
    <dbReference type="NCBI Taxonomy" id="1084523"/>
    <lineage>
        <taxon>Bacteria</taxon>
        <taxon>Pseudomonadati</taxon>
        <taxon>Bacteroidota</taxon>
        <taxon>Cytophagia</taxon>
        <taxon>Cytophagales</taxon>
        <taxon>Hymenobacteraceae</taxon>
        <taxon>Hymenobacter</taxon>
    </lineage>
</organism>
<evidence type="ECO:0000313" key="2">
    <source>
        <dbReference type="Proteomes" id="UP001500454"/>
    </source>
</evidence>